<dbReference type="AlphaFoldDB" id="A0A8K0T5Z3"/>
<dbReference type="PIRSF" id="PIRSF001221">
    <property type="entry name" value="Amidase_fungi"/>
    <property type="match status" value="1"/>
</dbReference>
<comment type="caution">
    <text evidence="6">The sequence shown here is derived from an EMBL/GenBank/DDBJ whole genome shotgun (WGS) entry which is preliminary data.</text>
</comment>
<dbReference type="OrthoDB" id="6428749at2759"/>
<evidence type="ECO:0000256" key="2">
    <source>
        <dbReference type="ARBA" id="ARBA00022801"/>
    </source>
</evidence>
<evidence type="ECO:0000259" key="5">
    <source>
        <dbReference type="Pfam" id="PF01425"/>
    </source>
</evidence>
<dbReference type="PANTHER" id="PTHR46072:SF3">
    <property type="entry name" value="AMIDASE"/>
    <property type="match status" value="1"/>
</dbReference>
<reference evidence="6" key="1">
    <citation type="journal article" date="2021" name="Nat. Commun.">
        <title>Genetic determinants of endophytism in the Arabidopsis root mycobiome.</title>
        <authorList>
            <person name="Mesny F."/>
            <person name="Miyauchi S."/>
            <person name="Thiergart T."/>
            <person name="Pickel B."/>
            <person name="Atanasova L."/>
            <person name="Karlsson M."/>
            <person name="Huettel B."/>
            <person name="Barry K.W."/>
            <person name="Haridas S."/>
            <person name="Chen C."/>
            <person name="Bauer D."/>
            <person name="Andreopoulos W."/>
            <person name="Pangilinan J."/>
            <person name="LaButti K."/>
            <person name="Riley R."/>
            <person name="Lipzen A."/>
            <person name="Clum A."/>
            <person name="Drula E."/>
            <person name="Henrissat B."/>
            <person name="Kohler A."/>
            <person name="Grigoriev I.V."/>
            <person name="Martin F.M."/>
            <person name="Hacquard S."/>
        </authorList>
    </citation>
    <scope>NUCLEOTIDE SEQUENCE</scope>
    <source>
        <strain evidence="6">MPI-CAGE-AT-0016</strain>
    </source>
</reference>
<dbReference type="SUPFAM" id="SSF75304">
    <property type="entry name" value="Amidase signature (AS) enzymes"/>
    <property type="match status" value="1"/>
</dbReference>
<evidence type="ECO:0000256" key="4">
    <source>
        <dbReference type="PIRSR" id="PIRSR001221-2"/>
    </source>
</evidence>
<dbReference type="InterPro" id="IPR036928">
    <property type="entry name" value="AS_sf"/>
</dbReference>
<feature type="domain" description="Amidase" evidence="5">
    <location>
        <begin position="99"/>
        <end position="553"/>
    </location>
</feature>
<dbReference type="PANTHER" id="PTHR46072">
    <property type="entry name" value="AMIDASE-RELATED-RELATED"/>
    <property type="match status" value="1"/>
</dbReference>
<dbReference type="GO" id="GO:0016787">
    <property type="term" value="F:hydrolase activity"/>
    <property type="evidence" value="ECO:0007669"/>
    <property type="project" value="UniProtKB-KW"/>
</dbReference>
<gene>
    <name evidence="6" type="ORF">B0T11DRAFT_291126</name>
</gene>
<dbReference type="EMBL" id="JAGPXD010000007">
    <property type="protein sequence ID" value="KAH7347309.1"/>
    <property type="molecule type" value="Genomic_DNA"/>
</dbReference>
<sequence length="566" mass="61129">MGSIQTTITETDAKAQDWATLAAAHRKQQFNNIPKEWRLDDDKIRSITGRGGSREGRLRELGTAANAGILSSAELEIAEKATATEIVSKIRDGQVTAEEVTVAFCKMAAVAQQTISCLTEIFFDEGIERARWLDSQLKATGKVVGPLHGLPISMKDSFHMMGKYATTGYTEFLRRAPEKSNAALVNMLLDAGAVLYCKTNVPQTMMTADSENHIFGRTLNPHKTNLTAGGSTGGEGALVGFRGSPLGVGTDIAGSIRIPSLCCGTYGFKPTSNRIPFGGQTHYFNPVPLVRGIEPVAGPLANSVDDLSLFMRTVTEQRPWKYDSTASNLQWRDVEPKNKTLTIGILAEDPTWKLHPPVRGTLDRAIAILEAAGHKIVRLPFDPASSVGLGARLGFQFFSLSGPSPDQVAAEAGEPLVTSVAMAVHPFNHGGFPVSQQANKFSELSDLNVAFEKYSAAWQQVWTANGLDIVIGPGAISTSVPHDTYGVPVYTLMWNTLDYPAGIIPFGTSSSVEYPEQQKGTAEFDADYIPEATDGAPCAIQVIAPRYHDEECLAAMKIIDEELRRA</sequence>
<dbReference type="Gene3D" id="3.90.1300.10">
    <property type="entry name" value="Amidase signature (AS) domain"/>
    <property type="match status" value="1"/>
</dbReference>
<keyword evidence="7" id="KW-1185">Reference proteome</keyword>
<dbReference type="InterPro" id="IPR023631">
    <property type="entry name" value="Amidase_dom"/>
</dbReference>
<organism evidence="6 7">
    <name type="scientific">Plectosphaerella cucumerina</name>
    <dbReference type="NCBI Taxonomy" id="40658"/>
    <lineage>
        <taxon>Eukaryota</taxon>
        <taxon>Fungi</taxon>
        <taxon>Dikarya</taxon>
        <taxon>Ascomycota</taxon>
        <taxon>Pezizomycotina</taxon>
        <taxon>Sordariomycetes</taxon>
        <taxon>Hypocreomycetidae</taxon>
        <taxon>Glomerellales</taxon>
        <taxon>Plectosphaerellaceae</taxon>
        <taxon>Plectosphaerella</taxon>
    </lineage>
</organism>
<feature type="active site" description="Charge relay system" evidence="3">
    <location>
        <position position="231"/>
    </location>
</feature>
<keyword evidence="2" id="KW-0378">Hydrolase</keyword>
<evidence type="ECO:0000256" key="1">
    <source>
        <dbReference type="ARBA" id="ARBA00009199"/>
    </source>
</evidence>
<evidence type="ECO:0000256" key="3">
    <source>
        <dbReference type="PIRSR" id="PIRSR001221-1"/>
    </source>
</evidence>
<feature type="active site" description="Charge relay system" evidence="3">
    <location>
        <position position="155"/>
    </location>
</feature>
<comment type="similarity">
    <text evidence="1">Belongs to the amidase family.</text>
</comment>
<accession>A0A8K0T5Z3</accession>
<feature type="binding site" evidence="4">
    <location>
        <position position="231"/>
    </location>
    <ligand>
        <name>substrate</name>
    </ligand>
</feature>
<dbReference type="Proteomes" id="UP000813385">
    <property type="component" value="Unassembled WGS sequence"/>
</dbReference>
<feature type="binding site" evidence="4">
    <location>
        <position position="205"/>
    </location>
    <ligand>
        <name>substrate</name>
    </ligand>
</feature>
<dbReference type="Pfam" id="PF01425">
    <property type="entry name" value="Amidase"/>
    <property type="match status" value="1"/>
</dbReference>
<protein>
    <submittedName>
        <fullName evidence="6">Amidase signature domain-containing protein</fullName>
    </submittedName>
</protein>
<feature type="binding site" evidence="4">
    <location>
        <begin position="252"/>
        <end position="255"/>
    </location>
    <ligand>
        <name>substrate</name>
    </ligand>
</feature>
<name>A0A8K0T5Z3_9PEZI</name>
<proteinExistence type="inferred from homology"/>
<evidence type="ECO:0000313" key="7">
    <source>
        <dbReference type="Proteomes" id="UP000813385"/>
    </source>
</evidence>
<evidence type="ECO:0000313" key="6">
    <source>
        <dbReference type="EMBL" id="KAH7347309.1"/>
    </source>
</evidence>
<feature type="active site" description="Acyl-ester intermediate" evidence="3">
    <location>
        <position position="255"/>
    </location>
</feature>